<dbReference type="HOGENOM" id="CLU_007074_0_0_1"/>
<keyword evidence="7" id="KW-1185">Reference proteome</keyword>
<dbReference type="InParanoid" id="A0A0D0DCD3"/>
<feature type="transmembrane region" description="Helical" evidence="2">
    <location>
        <begin position="369"/>
        <end position="392"/>
    </location>
</feature>
<organism evidence="6 7">
    <name type="scientific">Paxillus rubicundulus Ve08.2h10</name>
    <dbReference type="NCBI Taxonomy" id="930991"/>
    <lineage>
        <taxon>Eukaryota</taxon>
        <taxon>Fungi</taxon>
        <taxon>Dikarya</taxon>
        <taxon>Basidiomycota</taxon>
        <taxon>Agaricomycotina</taxon>
        <taxon>Agaricomycetes</taxon>
        <taxon>Agaricomycetidae</taxon>
        <taxon>Boletales</taxon>
        <taxon>Paxilineae</taxon>
        <taxon>Paxillaceae</taxon>
        <taxon>Paxillus</taxon>
    </lineage>
</organism>
<dbReference type="Pfam" id="PF02221">
    <property type="entry name" value="E1_DerP2_DerF2"/>
    <property type="match status" value="1"/>
</dbReference>
<feature type="domain" description="MD-2-related lipid-recognition" evidence="4">
    <location>
        <begin position="39"/>
        <end position="172"/>
    </location>
</feature>
<dbReference type="OrthoDB" id="5312224at2759"/>
<feature type="region of interest" description="Disordered" evidence="1">
    <location>
        <begin position="935"/>
        <end position="957"/>
    </location>
</feature>
<keyword evidence="2" id="KW-0812">Transmembrane</keyword>
<evidence type="ECO:0000259" key="5">
    <source>
        <dbReference type="Pfam" id="PF06011"/>
    </source>
</evidence>
<dbReference type="PANTHER" id="PTHR31145">
    <property type="entry name" value="INTEGRAL MEMBRANE PROTEIN (AFU_ORTHOLOGUE AFUA_7G01610)"/>
    <property type="match status" value="1"/>
</dbReference>
<feature type="transmembrane region" description="Helical" evidence="2">
    <location>
        <begin position="190"/>
        <end position="211"/>
    </location>
</feature>
<dbReference type="GO" id="GO:0016020">
    <property type="term" value="C:membrane"/>
    <property type="evidence" value="ECO:0007669"/>
    <property type="project" value="TreeGrafter"/>
</dbReference>
<dbReference type="Proteomes" id="UP000054538">
    <property type="component" value="Unassembled WGS sequence"/>
</dbReference>
<feature type="region of interest" description="Disordered" evidence="1">
    <location>
        <begin position="982"/>
        <end position="1043"/>
    </location>
</feature>
<sequence length="1043" mass="111664">MTSSASSSGSALSRWCLLSLLLLLCLAPHPSFSQPATLPFDDCFSGDGSRKMTVETVYSQIIDGQTLNITVLGQAASEILGTGTNLATLFTEATTLTINTFNNNSYLCDSIRPPSPLPTLSSPNATYCPIPAGPYALSVSLPFNSKNSLTTMNTQLRALDPSEEEMLCLSVATTPLHPGPLSSPYGHARIVFWATVGLAIAYWLVVGAARITSAWGRGTSRPGPGIWHRVESAGFILASAISGERLATSPALMRFCSPSLRDIMIHTQWCAALAMVAVQWPPFIYPLLSQTSWATLTYNITLTSDSVHWNPLDIQPYNPPSNFADQLSDPSSVLYINTSISNTLFLLPPGTPNGIEAFAWSVGVAPQDLFGICLSIFLAILAGIIVLSFFVWMIDWIFSQKSNVTGLPTSGTFMSTASKVRSPRLSGGSKDVLDTNFDESRSLNAHAHTHPTLRRRWLRPDFSSFHTSVLIGNIVRVLSLFHLPVTIFSAYRLSTGTTGSSIALGALAFALFSFILPVLLFLRLARTPTTKLYDETRTLLALGPLYNHFRPGSQLFSGLLFLSNLVNGVAIGCGQRSGTAQAIVILVSEVVSALITSIWLPWGTGAGMGLISFLFCVARIVIAVLLVILTPTISIGSAAGGWVAYGILIVLCLVYLAFFLILAVKVVEALVRIFGCVGFDRSRRPVDSGLVGALAFLGCCGARSQRGGERRRYRATEVHSPAPRDSYPARDSALYVPPNASFAQQAKVSDVSNHSGQPPSVLRPEHALRPYREDSDDDDESAHIMGAWQPFLGPGNRLSYDRAESSPQTQTSNSGFSRVGGGRAHFDSPYAIAGGKGDGSTLTFPSMERKGSGPAAGSSPKFLSHDGEVPTPTTSVANVARSPVFTNSGLPQGAMLPHMRTKSQTAIIVGEMIAIGAASGSPPECHPLVETGERLGSGLRASGGDTAANNVDASQSKKKHWFNIRRNRRHSDGLILDDVDVEASPASSSQKEAGRSFVVIRDRRPLSSRPETNPVPQSHKPSQSLDDSRTRASSVVVKRSVGS</sequence>
<dbReference type="EMBL" id="KN825722">
    <property type="protein sequence ID" value="KIK81846.1"/>
    <property type="molecule type" value="Genomic_DNA"/>
</dbReference>
<evidence type="ECO:0000259" key="4">
    <source>
        <dbReference type="Pfam" id="PF02221"/>
    </source>
</evidence>
<feature type="compositionally biased region" description="Polar residues" evidence="1">
    <location>
        <begin position="805"/>
        <end position="816"/>
    </location>
</feature>
<dbReference type="GO" id="GO:0055085">
    <property type="term" value="P:transmembrane transport"/>
    <property type="evidence" value="ECO:0007669"/>
    <property type="project" value="TreeGrafter"/>
</dbReference>
<dbReference type="InterPro" id="IPR040241">
    <property type="entry name" value="TRP_Flc/Pkd2-like"/>
</dbReference>
<feature type="compositionally biased region" description="Basic and acidic residues" evidence="1">
    <location>
        <begin position="763"/>
        <end position="773"/>
    </location>
</feature>
<evidence type="ECO:0000256" key="1">
    <source>
        <dbReference type="SAM" id="MobiDB-lite"/>
    </source>
</evidence>
<feature type="region of interest" description="Disordered" evidence="1">
    <location>
        <begin position="746"/>
        <end position="781"/>
    </location>
</feature>
<feature type="transmembrane region" description="Helical" evidence="2">
    <location>
        <begin position="582"/>
        <end position="602"/>
    </location>
</feature>
<evidence type="ECO:0008006" key="8">
    <source>
        <dbReference type="Google" id="ProtNLM"/>
    </source>
</evidence>
<reference evidence="7" key="2">
    <citation type="submission" date="2015-01" db="EMBL/GenBank/DDBJ databases">
        <title>Evolutionary Origins and Diversification of the Mycorrhizal Mutualists.</title>
        <authorList>
            <consortium name="DOE Joint Genome Institute"/>
            <consortium name="Mycorrhizal Genomics Consortium"/>
            <person name="Kohler A."/>
            <person name="Kuo A."/>
            <person name="Nagy L.G."/>
            <person name="Floudas D."/>
            <person name="Copeland A."/>
            <person name="Barry K.W."/>
            <person name="Cichocki N."/>
            <person name="Veneault-Fourrey C."/>
            <person name="LaButti K."/>
            <person name="Lindquist E.A."/>
            <person name="Lipzen A."/>
            <person name="Lundell T."/>
            <person name="Morin E."/>
            <person name="Murat C."/>
            <person name="Riley R."/>
            <person name="Ohm R."/>
            <person name="Sun H."/>
            <person name="Tunlid A."/>
            <person name="Henrissat B."/>
            <person name="Grigoriev I.V."/>
            <person name="Hibbett D.S."/>
            <person name="Martin F."/>
        </authorList>
    </citation>
    <scope>NUCLEOTIDE SEQUENCE [LARGE SCALE GENOMIC DNA]</scope>
    <source>
        <strain evidence="7">Ve08.2h10</strain>
    </source>
</reference>
<feature type="compositionally biased region" description="Polar residues" evidence="1">
    <location>
        <begin position="746"/>
        <end position="758"/>
    </location>
</feature>
<dbReference type="Pfam" id="PF06011">
    <property type="entry name" value="TRP"/>
    <property type="match status" value="1"/>
</dbReference>
<feature type="signal peptide" evidence="3">
    <location>
        <begin position="1"/>
        <end position="33"/>
    </location>
</feature>
<feature type="transmembrane region" description="Helical" evidence="2">
    <location>
        <begin position="642"/>
        <end position="664"/>
    </location>
</feature>
<evidence type="ECO:0000313" key="6">
    <source>
        <dbReference type="EMBL" id="KIK81846.1"/>
    </source>
</evidence>
<proteinExistence type="predicted"/>
<keyword evidence="2" id="KW-1133">Transmembrane helix</keyword>
<evidence type="ECO:0000313" key="7">
    <source>
        <dbReference type="Proteomes" id="UP000054538"/>
    </source>
</evidence>
<keyword evidence="3" id="KW-0732">Signal</keyword>
<gene>
    <name evidence="6" type="ORF">PAXRUDRAFT_155133</name>
</gene>
<feature type="region of interest" description="Disordered" evidence="1">
    <location>
        <begin position="796"/>
        <end position="866"/>
    </location>
</feature>
<reference evidence="6 7" key="1">
    <citation type="submission" date="2014-04" db="EMBL/GenBank/DDBJ databases">
        <authorList>
            <consortium name="DOE Joint Genome Institute"/>
            <person name="Kuo A."/>
            <person name="Kohler A."/>
            <person name="Jargeat P."/>
            <person name="Nagy L.G."/>
            <person name="Floudas D."/>
            <person name="Copeland A."/>
            <person name="Barry K.W."/>
            <person name="Cichocki N."/>
            <person name="Veneault-Fourrey C."/>
            <person name="LaButti K."/>
            <person name="Lindquist E.A."/>
            <person name="Lipzen A."/>
            <person name="Lundell T."/>
            <person name="Morin E."/>
            <person name="Murat C."/>
            <person name="Sun H."/>
            <person name="Tunlid A."/>
            <person name="Henrissat B."/>
            <person name="Grigoriev I.V."/>
            <person name="Hibbett D.S."/>
            <person name="Martin F."/>
            <person name="Nordberg H.P."/>
            <person name="Cantor M.N."/>
            <person name="Hua S.X."/>
        </authorList>
    </citation>
    <scope>NUCLEOTIDE SEQUENCE [LARGE SCALE GENOMIC DNA]</scope>
    <source>
        <strain evidence="6 7">Ve08.2h10</strain>
    </source>
</reference>
<dbReference type="InterPro" id="IPR010308">
    <property type="entry name" value="TRP_C"/>
</dbReference>
<accession>A0A0D0DCD3</accession>
<keyword evidence="2" id="KW-0472">Membrane</keyword>
<dbReference type="InterPro" id="IPR003172">
    <property type="entry name" value="ML_dom"/>
</dbReference>
<dbReference type="AlphaFoldDB" id="A0A0D0DCD3"/>
<feature type="transmembrane region" description="Helical" evidence="2">
    <location>
        <begin position="462"/>
        <end position="482"/>
    </location>
</feature>
<protein>
    <recommendedName>
        <fullName evidence="8">TRP C-terminal domain-containing protein</fullName>
    </recommendedName>
</protein>
<feature type="chain" id="PRO_5002208959" description="TRP C-terminal domain-containing protein" evidence="3">
    <location>
        <begin position="34"/>
        <end position="1043"/>
    </location>
</feature>
<feature type="region of interest" description="Disordered" evidence="1">
    <location>
        <begin position="710"/>
        <end position="730"/>
    </location>
</feature>
<feature type="transmembrane region" description="Helical" evidence="2">
    <location>
        <begin position="502"/>
        <end position="522"/>
    </location>
</feature>
<evidence type="ECO:0000256" key="3">
    <source>
        <dbReference type="SAM" id="SignalP"/>
    </source>
</evidence>
<dbReference type="STRING" id="930991.A0A0D0DCD3"/>
<name>A0A0D0DCD3_9AGAM</name>
<feature type="compositionally biased region" description="Polar residues" evidence="1">
    <location>
        <begin position="1009"/>
        <end position="1025"/>
    </location>
</feature>
<evidence type="ECO:0000256" key="2">
    <source>
        <dbReference type="SAM" id="Phobius"/>
    </source>
</evidence>
<dbReference type="PANTHER" id="PTHR31145:SF6">
    <property type="entry name" value="INTEGRAL MEMBRANE PROTEIN (AFU_ORTHOLOGUE AFUA_7G01610)"/>
    <property type="match status" value="1"/>
</dbReference>
<feature type="domain" description="TRP C-terminal" evidence="5">
    <location>
        <begin position="252"/>
        <end position="672"/>
    </location>
</feature>
<feature type="transmembrane region" description="Helical" evidence="2">
    <location>
        <begin position="608"/>
        <end position="630"/>
    </location>
</feature>